<proteinExistence type="predicted"/>
<name>A0A250IMM7_9BACT</name>
<evidence type="ECO:0000313" key="2">
    <source>
        <dbReference type="EMBL" id="ATB33009.1"/>
    </source>
</evidence>
<gene>
    <name evidence="2" type="ORF">MEBOL_006498</name>
</gene>
<evidence type="ECO:0008006" key="4">
    <source>
        <dbReference type="Google" id="ProtNLM"/>
    </source>
</evidence>
<dbReference type="AlphaFoldDB" id="A0A250IMM7"/>
<sequence>MHRLILSAVLLLLAPLAASAQDKGAYDQALSAFNSGNVERAAPRFQELAARASDADVRARSEFYLAQSFARMKLPVSALLAYARVVAAGPQHPSYLQALEGLVEVQQGLNEQNLVPNLLDKAYTPEVRDTWTKLPREVLARVNYQLATISHRRGKLEDARTLLEAVPADSHFHARARYLLGVVLADPHYPGRPAEASTLDAAAIAAFQGAREAAKDDSQAGHDEVTQLALLGLGRLHYGRHEYPAAIAAYEAVPRYARFWDQALFENGFARFQDEDFGGALGSLQALHAPQFENAFQPESWILKATVYYYSCLFDEVKTTLAAYDSLYEPMAKQIAPFTGEDMDLLSAYNLVVAENRRLPQPIYLWIRENERIQDVMRMVAQVDAERRRVNEQAAWRGTGLVQETVSSLEEVRGTLMQIGGRFAKSRLQEAAQNLRTFADQAEIIRVQTALDEKDLLLAGVDQKGLLKTQSIYRPKMPGADWNYWKFQGEFWRDEIGYYQYTLKRGCPAKPQR</sequence>
<keyword evidence="3" id="KW-1185">Reference proteome</keyword>
<dbReference type="Proteomes" id="UP000217289">
    <property type="component" value="Chromosome"/>
</dbReference>
<evidence type="ECO:0000313" key="3">
    <source>
        <dbReference type="Proteomes" id="UP000217289"/>
    </source>
</evidence>
<feature type="signal peptide" evidence="1">
    <location>
        <begin position="1"/>
        <end position="20"/>
    </location>
</feature>
<dbReference type="KEGG" id="mbd:MEBOL_006498"/>
<dbReference type="Gene3D" id="1.25.40.10">
    <property type="entry name" value="Tetratricopeptide repeat domain"/>
    <property type="match status" value="2"/>
</dbReference>
<reference evidence="2 3" key="1">
    <citation type="submission" date="2017-06" db="EMBL/GenBank/DDBJ databases">
        <authorList>
            <person name="Kim H.J."/>
            <person name="Triplett B.A."/>
        </authorList>
    </citation>
    <scope>NUCLEOTIDE SEQUENCE [LARGE SCALE GENOMIC DNA]</scope>
    <source>
        <strain evidence="2 3">DSM 14713</strain>
    </source>
</reference>
<dbReference type="SUPFAM" id="SSF48452">
    <property type="entry name" value="TPR-like"/>
    <property type="match status" value="1"/>
</dbReference>
<organism evidence="2 3">
    <name type="scientific">Melittangium boletus DSM 14713</name>
    <dbReference type="NCBI Taxonomy" id="1294270"/>
    <lineage>
        <taxon>Bacteria</taxon>
        <taxon>Pseudomonadati</taxon>
        <taxon>Myxococcota</taxon>
        <taxon>Myxococcia</taxon>
        <taxon>Myxococcales</taxon>
        <taxon>Cystobacterineae</taxon>
        <taxon>Archangiaceae</taxon>
        <taxon>Melittangium</taxon>
    </lineage>
</organism>
<evidence type="ECO:0000256" key="1">
    <source>
        <dbReference type="SAM" id="SignalP"/>
    </source>
</evidence>
<accession>A0A250IMM7</accession>
<dbReference type="InterPro" id="IPR011990">
    <property type="entry name" value="TPR-like_helical_dom_sf"/>
</dbReference>
<dbReference type="RefSeq" id="WP_095981121.1">
    <property type="nucleotide sequence ID" value="NZ_CP022163.1"/>
</dbReference>
<dbReference type="EMBL" id="CP022163">
    <property type="protein sequence ID" value="ATB33009.1"/>
    <property type="molecule type" value="Genomic_DNA"/>
</dbReference>
<protein>
    <recommendedName>
        <fullName evidence="4">Tetratricopeptide repeat protein</fullName>
    </recommendedName>
</protein>
<feature type="chain" id="PRO_5012580584" description="Tetratricopeptide repeat protein" evidence="1">
    <location>
        <begin position="21"/>
        <end position="513"/>
    </location>
</feature>
<keyword evidence="1" id="KW-0732">Signal</keyword>
<dbReference type="OrthoDB" id="5482456at2"/>